<dbReference type="Pfam" id="PF01609">
    <property type="entry name" value="DDE_Tnp_1"/>
    <property type="match status" value="1"/>
</dbReference>
<organism evidence="2 3">
    <name type="scientific">Alicyclobacillus macrosporangiidus</name>
    <dbReference type="NCBI Taxonomy" id="392015"/>
    <lineage>
        <taxon>Bacteria</taxon>
        <taxon>Bacillati</taxon>
        <taxon>Bacillota</taxon>
        <taxon>Bacilli</taxon>
        <taxon>Bacillales</taxon>
        <taxon>Alicyclobacillaceae</taxon>
        <taxon>Alicyclobacillus</taxon>
    </lineage>
</organism>
<name>A0A1I7L9F3_9BACL</name>
<dbReference type="InterPro" id="IPR002559">
    <property type="entry name" value="Transposase_11"/>
</dbReference>
<reference evidence="3" key="1">
    <citation type="submission" date="2016-10" db="EMBL/GenBank/DDBJ databases">
        <authorList>
            <person name="Varghese N."/>
        </authorList>
    </citation>
    <scope>NUCLEOTIDE SEQUENCE [LARGE SCALE GENOMIC DNA]</scope>
    <source>
        <strain evidence="3">DSM 17980</strain>
    </source>
</reference>
<dbReference type="Proteomes" id="UP000183508">
    <property type="component" value="Unassembled WGS sequence"/>
</dbReference>
<dbReference type="GO" id="GO:0003677">
    <property type="term" value="F:DNA binding"/>
    <property type="evidence" value="ECO:0007669"/>
    <property type="project" value="InterPro"/>
</dbReference>
<dbReference type="AlphaFoldDB" id="A0A1I7L9F3"/>
<dbReference type="GO" id="GO:0004803">
    <property type="term" value="F:transposase activity"/>
    <property type="evidence" value="ECO:0007669"/>
    <property type="project" value="InterPro"/>
</dbReference>
<accession>A0A1I7L9F3</accession>
<sequence>MPVTGLHCPIAAHGYSRTHRPDLEQVELGLLVTPDGLPVTHEVFPGNTADKQTVPQILERLKQEFSVEQCVFVGDRGMVTQKNIELLKEAGFPYIVGYHKRGRVVSQQIREQHQDLRQFSSIQDNLWYSSRRRF</sequence>
<proteinExistence type="predicted"/>
<dbReference type="GO" id="GO:0006313">
    <property type="term" value="P:DNA transposition"/>
    <property type="evidence" value="ECO:0007669"/>
    <property type="project" value="InterPro"/>
</dbReference>
<protein>
    <submittedName>
        <fullName evidence="2">Transposase DDE domain-containing protein</fullName>
    </submittedName>
</protein>
<dbReference type="EMBL" id="FPBV01000029">
    <property type="protein sequence ID" value="SFV06315.1"/>
    <property type="molecule type" value="Genomic_DNA"/>
</dbReference>
<feature type="domain" description="Transposase IS4-like" evidence="1">
    <location>
        <begin position="26"/>
        <end position="128"/>
    </location>
</feature>
<dbReference type="PANTHER" id="PTHR34614:SF2">
    <property type="entry name" value="TRANSPOSASE IS4-LIKE DOMAIN-CONTAINING PROTEIN"/>
    <property type="match status" value="1"/>
</dbReference>
<keyword evidence="3" id="KW-1185">Reference proteome</keyword>
<gene>
    <name evidence="2" type="ORF">SAMN05421543_12926</name>
</gene>
<evidence type="ECO:0000259" key="1">
    <source>
        <dbReference type="Pfam" id="PF01609"/>
    </source>
</evidence>
<dbReference type="PANTHER" id="PTHR34614">
    <property type="match status" value="1"/>
</dbReference>
<evidence type="ECO:0000313" key="3">
    <source>
        <dbReference type="Proteomes" id="UP000183508"/>
    </source>
</evidence>
<evidence type="ECO:0000313" key="2">
    <source>
        <dbReference type="EMBL" id="SFV06315.1"/>
    </source>
</evidence>
<dbReference type="STRING" id="392015.SAMN05421543_12926"/>